<keyword evidence="1" id="KW-0812">Transmembrane</keyword>
<name>A0ABW2KB35_9ACTN</name>
<dbReference type="Proteomes" id="UP001596540">
    <property type="component" value="Unassembled WGS sequence"/>
</dbReference>
<dbReference type="Pfam" id="PF17418">
    <property type="entry name" value="SdpA"/>
    <property type="match status" value="1"/>
</dbReference>
<comment type="caution">
    <text evidence="2">The sequence shown here is derived from an EMBL/GenBank/DDBJ whole genome shotgun (WGS) entry which is preliminary data.</text>
</comment>
<accession>A0ABW2KB35</accession>
<dbReference type="NCBIfam" id="TIGR04034">
    <property type="entry name" value="export_SdpA"/>
    <property type="match status" value="1"/>
</dbReference>
<keyword evidence="3" id="KW-1185">Reference proteome</keyword>
<gene>
    <name evidence="2" type="ORF">ACFQRF_02050</name>
</gene>
<protein>
    <submittedName>
        <fullName evidence="2">SdpA family antimicrobial peptide system protein</fullName>
    </submittedName>
</protein>
<dbReference type="InterPro" id="IPR023902">
    <property type="entry name" value="Sporulation_SdpA"/>
</dbReference>
<evidence type="ECO:0000313" key="2">
    <source>
        <dbReference type="EMBL" id="MFC7326511.1"/>
    </source>
</evidence>
<evidence type="ECO:0000256" key="1">
    <source>
        <dbReference type="SAM" id="Phobius"/>
    </source>
</evidence>
<sequence length="206" mass="22008">MTARPRVGAHPDADETCPVPSPGVRRVFTGGVLVVGGLVLLTLLAAVPSNALFARDGSDPLRALRDLAPQEWAFFTGSPRGPVLLVYQQVDGAWRQVSASSAGEPGRMFGLDRTARTERTEIAALARQAEDVSWTECARAPVTDCLPDVPAPAASVTAHGTRPRFCGAVALVRWEPVPWARARTAEETPSSVKILHVRCSEPPRQG</sequence>
<proteinExistence type="predicted"/>
<dbReference type="RefSeq" id="WP_379868298.1">
    <property type="nucleotide sequence ID" value="NZ_JBHTBH010000001.1"/>
</dbReference>
<reference evidence="3" key="1">
    <citation type="journal article" date="2019" name="Int. J. Syst. Evol. Microbiol.">
        <title>The Global Catalogue of Microorganisms (GCM) 10K type strain sequencing project: providing services to taxonomists for standard genome sequencing and annotation.</title>
        <authorList>
            <consortium name="The Broad Institute Genomics Platform"/>
            <consortium name="The Broad Institute Genome Sequencing Center for Infectious Disease"/>
            <person name="Wu L."/>
            <person name="Ma J."/>
        </authorList>
    </citation>
    <scope>NUCLEOTIDE SEQUENCE [LARGE SCALE GENOMIC DNA]</scope>
    <source>
        <strain evidence="3">CGMCC 4.7382</strain>
    </source>
</reference>
<organism evidence="2 3">
    <name type="scientific">Marinactinospora rubrisoli</name>
    <dbReference type="NCBI Taxonomy" id="2715399"/>
    <lineage>
        <taxon>Bacteria</taxon>
        <taxon>Bacillati</taxon>
        <taxon>Actinomycetota</taxon>
        <taxon>Actinomycetes</taxon>
        <taxon>Streptosporangiales</taxon>
        <taxon>Nocardiopsidaceae</taxon>
        <taxon>Marinactinospora</taxon>
    </lineage>
</organism>
<keyword evidence="1" id="KW-0472">Membrane</keyword>
<dbReference type="EMBL" id="JBHTBH010000001">
    <property type="protein sequence ID" value="MFC7326511.1"/>
    <property type="molecule type" value="Genomic_DNA"/>
</dbReference>
<feature type="transmembrane region" description="Helical" evidence="1">
    <location>
        <begin position="27"/>
        <end position="47"/>
    </location>
</feature>
<evidence type="ECO:0000313" key="3">
    <source>
        <dbReference type="Proteomes" id="UP001596540"/>
    </source>
</evidence>
<keyword evidence="1" id="KW-1133">Transmembrane helix</keyword>